<sequence length="727" mass="78996">VTASEAGDLMQKLSIVDSQNETIETDEPAKKFGTLGSGDLSKGSIPQFTPSAQQDVMDPNASFHPNAYQSNTYVYGGGYHGAVGDWHNYHGVEMPPSLWFYNLQGAYGDESLMYHPGYGYAPYATYAPPGSPVPTVGHDGQLYGPQHYPYTPHYFQQPSQTSGPYSGNQASVSQGDVSTSVAADQAPLSVDTVNTTGSGNGLSNASKPFRPSVQNSSLSSNGSYGKGGFSTGIPSSGYQNPRLAFDGFQSPIPFADVSLFSNALGDHAATAGISSHVPHTNNLSSGKKQNLRPLQNRMALNHPRPNSGMGQASGFMNRSFPNSRMYGQYPNMLGPGSGFGSHWYDYKMNGHGYIGVGSKYKPRGPGNGYFGFGNENVDGLNELNRGPRAKGFKNQKVLGPVTLAVKGQSFPLSGNNNVENLSFVPDKEQYNREDFPESYSDAKFFVIKSYSEDDIHKSIKYSVWTSTSNGNKKLDAAYQEAQQKSIPCPVFLMFSVNTSGQFVGIAEMVGPVDFNKSFEYWQQDKWTGGFPVKWHIVKDIPNSLLKHIKLEYNEDKPVTNSRDTQEVRTLSVEFPFSFIASLRSNWSREIKCLKFLSHIQVRHAFWMTLASMKLARGQCKKRKPSTGRFRNRHAWEGKQADVAIPSDNGDKKGLAAVRGLNGSLDVDAALKEPVVVKTVAPAVKSNGEAKLLEDDGLATATEVAIDGGEPVKAMEKRVASNGVASAC</sequence>
<gene>
    <name evidence="4" type="ORF">RJ641_000822</name>
</gene>
<comment type="function">
    <text evidence="1">Specifically recognizes and binds N6-methyladenosine (m6A)-containing RNAs, and regulates mRNA stability. M6A is a modification present at internal sites of mRNAs and some non-coding RNAs and plays a role in mRNA stability and processing.</text>
</comment>
<dbReference type="GO" id="GO:0061157">
    <property type="term" value="P:mRNA destabilization"/>
    <property type="evidence" value="ECO:0007669"/>
    <property type="project" value="TreeGrafter"/>
</dbReference>
<reference evidence="4 5" key="1">
    <citation type="submission" date="2023-12" db="EMBL/GenBank/DDBJ databases">
        <title>A high-quality genome assembly for Dillenia turbinata (Dilleniales).</title>
        <authorList>
            <person name="Chanderbali A."/>
        </authorList>
    </citation>
    <scope>NUCLEOTIDE SEQUENCE [LARGE SCALE GENOMIC DNA]</scope>
    <source>
        <strain evidence="4">LSX21</strain>
        <tissue evidence="4">Leaf</tissue>
    </source>
</reference>
<evidence type="ECO:0000313" key="4">
    <source>
        <dbReference type="EMBL" id="KAK6947349.1"/>
    </source>
</evidence>
<dbReference type="AlphaFoldDB" id="A0AAN8W721"/>
<dbReference type="Proteomes" id="UP001370490">
    <property type="component" value="Unassembled WGS sequence"/>
</dbReference>
<protein>
    <recommendedName>
        <fullName evidence="1">YTH domain-containing family protein</fullName>
    </recommendedName>
</protein>
<dbReference type="GO" id="GO:0003729">
    <property type="term" value="F:mRNA binding"/>
    <property type="evidence" value="ECO:0007669"/>
    <property type="project" value="UniProtKB-UniRule"/>
</dbReference>
<dbReference type="EMBL" id="JBAMMX010000001">
    <property type="protein sequence ID" value="KAK6947349.1"/>
    <property type="molecule type" value="Genomic_DNA"/>
</dbReference>
<organism evidence="4 5">
    <name type="scientific">Dillenia turbinata</name>
    <dbReference type="NCBI Taxonomy" id="194707"/>
    <lineage>
        <taxon>Eukaryota</taxon>
        <taxon>Viridiplantae</taxon>
        <taxon>Streptophyta</taxon>
        <taxon>Embryophyta</taxon>
        <taxon>Tracheophyta</taxon>
        <taxon>Spermatophyta</taxon>
        <taxon>Magnoliopsida</taxon>
        <taxon>eudicotyledons</taxon>
        <taxon>Gunneridae</taxon>
        <taxon>Pentapetalae</taxon>
        <taxon>Dilleniales</taxon>
        <taxon>Dilleniaceae</taxon>
        <taxon>Dillenia</taxon>
    </lineage>
</organism>
<feature type="non-terminal residue" evidence="4">
    <location>
        <position position="1"/>
    </location>
</feature>
<proteinExistence type="inferred from homology"/>
<dbReference type="PANTHER" id="PTHR12357:SF82">
    <property type="entry name" value="YTH DOMAIN-CONTAINING FAMILY PROTEIN"/>
    <property type="match status" value="1"/>
</dbReference>
<dbReference type="PROSITE" id="PS50882">
    <property type="entry name" value="YTH"/>
    <property type="match status" value="1"/>
</dbReference>
<evidence type="ECO:0000259" key="3">
    <source>
        <dbReference type="PROSITE" id="PS50882"/>
    </source>
</evidence>
<keyword evidence="1" id="KW-0694">RNA-binding</keyword>
<dbReference type="GO" id="GO:1990247">
    <property type="term" value="F:N6-methyladenosine-containing RNA reader activity"/>
    <property type="evidence" value="ECO:0007669"/>
    <property type="project" value="UniProtKB-UniRule"/>
</dbReference>
<keyword evidence="5" id="KW-1185">Reference proteome</keyword>
<feature type="domain" description="YTH" evidence="3">
    <location>
        <begin position="442"/>
        <end position="579"/>
    </location>
</feature>
<feature type="compositionally biased region" description="Polar residues" evidence="2">
    <location>
        <begin position="191"/>
        <end position="206"/>
    </location>
</feature>
<dbReference type="GO" id="GO:0005737">
    <property type="term" value="C:cytoplasm"/>
    <property type="evidence" value="ECO:0007669"/>
    <property type="project" value="TreeGrafter"/>
</dbReference>
<evidence type="ECO:0000256" key="2">
    <source>
        <dbReference type="SAM" id="MobiDB-lite"/>
    </source>
</evidence>
<dbReference type="InterPro" id="IPR007275">
    <property type="entry name" value="YTH_domain"/>
</dbReference>
<accession>A0AAN8W721</accession>
<comment type="similarity">
    <text evidence="1">Belongs to the YTHDF family.</text>
</comment>
<dbReference type="Pfam" id="PF04146">
    <property type="entry name" value="YTH"/>
    <property type="match status" value="1"/>
</dbReference>
<dbReference type="Gene3D" id="3.10.590.10">
    <property type="entry name" value="ph1033 like domains"/>
    <property type="match status" value="1"/>
</dbReference>
<comment type="caution">
    <text evidence="4">The sequence shown here is derived from an EMBL/GenBank/DDBJ whole genome shotgun (WGS) entry which is preliminary data.</text>
</comment>
<dbReference type="InterPro" id="IPR045168">
    <property type="entry name" value="YTH_prot"/>
</dbReference>
<evidence type="ECO:0000256" key="1">
    <source>
        <dbReference type="RuleBase" id="RU369095"/>
    </source>
</evidence>
<dbReference type="PANTHER" id="PTHR12357">
    <property type="entry name" value="YTH YT521-B HOMOLOGY DOMAIN-CONTAINING"/>
    <property type="match status" value="1"/>
</dbReference>
<dbReference type="CDD" id="cd21134">
    <property type="entry name" value="YTH"/>
    <property type="match status" value="1"/>
</dbReference>
<name>A0AAN8W721_9MAGN</name>
<feature type="compositionally biased region" description="Polar residues" evidence="2">
    <location>
        <begin position="154"/>
        <end position="182"/>
    </location>
</feature>
<feature type="region of interest" description="Disordered" evidence="2">
    <location>
        <begin position="151"/>
        <end position="223"/>
    </location>
</feature>
<evidence type="ECO:0000313" key="5">
    <source>
        <dbReference type="Proteomes" id="UP001370490"/>
    </source>
</evidence>